<dbReference type="NCBIfam" id="TIGR00093">
    <property type="entry name" value="pseudouridine synthase"/>
    <property type="match status" value="1"/>
</dbReference>
<evidence type="ECO:0000256" key="3">
    <source>
        <dbReference type="ARBA" id="ARBA00023235"/>
    </source>
</evidence>
<comment type="similarity">
    <text evidence="1 5">Belongs to the pseudouridine synthase RsuA family.</text>
</comment>
<dbReference type="GO" id="GO:0005829">
    <property type="term" value="C:cytosol"/>
    <property type="evidence" value="ECO:0007669"/>
    <property type="project" value="UniProtKB-ARBA"/>
</dbReference>
<evidence type="ECO:0000259" key="6">
    <source>
        <dbReference type="SMART" id="SM00363"/>
    </source>
</evidence>
<keyword evidence="8" id="KW-1185">Reference proteome</keyword>
<sequence length="238" mass="27300">MRLDKFLSETGLGTRKEVKFLLKKGGVTVNDVVKKDGKFHVNEEVDTICFHGEKLHYQKFHYFLLNKPKGVLSATEDKVQKTVIDLLDEHDFRSDLFPVGRLDKDTVGLLLITNNGMLAHELLSPKKHVEKEYFAKIKGIATLDTAEKFAKGITLENKEATLPAQLIIEKVDETTHTSEIRIILHEGKFHQIKRMFEAVGMKVIFLERVRMGSLLLDEKLERGEYRRLTGEEVERLAL</sequence>
<evidence type="ECO:0000256" key="2">
    <source>
        <dbReference type="ARBA" id="ARBA00022884"/>
    </source>
</evidence>
<dbReference type="SUPFAM" id="SSF55174">
    <property type="entry name" value="Alpha-L RNA-binding motif"/>
    <property type="match status" value="1"/>
</dbReference>
<proteinExistence type="inferred from homology"/>
<evidence type="ECO:0000256" key="1">
    <source>
        <dbReference type="ARBA" id="ARBA00008348"/>
    </source>
</evidence>
<accession>A0A1T4M0K9</accession>
<dbReference type="InterPro" id="IPR002942">
    <property type="entry name" value="S4_RNA-bd"/>
</dbReference>
<dbReference type="PROSITE" id="PS01149">
    <property type="entry name" value="PSI_RSU"/>
    <property type="match status" value="1"/>
</dbReference>
<dbReference type="GO" id="GO:0120159">
    <property type="term" value="F:rRNA pseudouridine synthase activity"/>
    <property type="evidence" value="ECO:0007669"/>
    <property type="project" value="UniProtKB-ARBA"/>
</dbReference>
<dbReference type="Gene3D" id="3.30.70.1560">
    <property type="entry name" value="Alpha-L RNA-binding motif"/>
    <property type="match status" value="1"/>
</dbReference>
<dbReference type="InterPro" id="IPR000748">
    <property type="entry name" value="PsdUridine_synth_RsuA/RluB/E/F"/>
</dbReference>
<dbReference type="PANTHER" id="PTHR47683:SF4">
    <property type="entry name" value="PSEUDOURIDINE SYNTHASE"/>
    <property type="match status" value="1"/>
</dbReference>
<dbReference type="RefSeq" id="WP_078806815.1">
    <property type="nucleotide sequence ID" value="NZ_FUXI01000007.1"/>
</dbReference>
<evidence type="ECO:0000313" key="8">
    <source>
        <dbReference type="Proteomes" id="UP000190328"/>
    </source>
</evidence>
<dbReference type="PROSITE" id="PS50889">
    <property type="entry name" value="S4"/>
    <property type="match status" value="1"/>
</dbReference>
<keyword evidence="2 4" id="KW-0694">RNA-binding</keyword>
<dbReference type="OrthoDB" id="9807213at2"/>
<dbReference type="InterPro" id="IPR006145">
    <property type="entry name" value="PsdUridine_synth_RsuA/RluA"/>
</dbReference>
<dbReference type="AlphaFoldDB" id="A0A1T4M0K9"/>
<organism evidence="7 8">
    <name type="scientific">Pilibacter termitis</name>
    <dbReference type="NCBI Taxonomy" id="263852"/>
    <lineage>
        <taxon>Bacteria</taxon>
        <taxon>Bacillati</taxon>
        <taxon>Bacillota</taxon>
        <taxon>Bacilli</taxon>
        <taxon>Lactobacillales</taxon>
        <taxon>Enterococcaceae</taxon>
        <taxon>Pilibacter</taxon>
    </lineage>
</organism>
<dbReference type="Gene3D" id="3.30.70.580">
    <property type="entry name" value="Pseudouridine synthase I, catalytic domain, N-terminal subdomain"/>
    <property type="match status" value="1"/>
</dbReference>
<dbReference type="CDD" id="cd02553">
    <property type="entry name" value="PseudoU_synth_RsuA"/>
    <property type="match status" value="1"/>
</dbReference>
<dbReference type="InterPro" id="IPR036986">
    <property type="entry name" value="S4_RNA-bd_sf"/>
</dbReference>
<dbReference type="EC" id="5.4.99.-" evidence="5"/>
<evidence type="ECO:0000256" key="4">
    <source>
        <dbReference type="PROSITE-ProRule" id="PRU00182"/>
    </source>
</evidence>
<dbReference type="Pfam" id="PF00849">
    <property type="entry name" value="PseudoU_synth_2"/>
    <property type="match status" value="1"/>
</dbReference>
<name>A0A1T4M0K9_9ENTE</name>
<dbReference type="GO" id="GO:0003723">
    <property type="term" value="F:RNA binding"/>
    <property type="evidence" value="ECO:0007669"/>
    <property type="project" value="UniProtKB-KW"/>
</dbReference>
<dbReference type="Gene3D" id="3.10.290.10">
    <property type="entry name" value="RNA-binding S4 domain"/>
    <property type="match status" value="1"/>
</dbReference>
<evidence type="ECO:0000313" key="7">
    <source>
        <dbReference type="EMBL" id="SJZ60264.1"/>
    </source>
</evidence>
<dbReference type="InterPro" id="IPR020094">
    <property type="entry name" value="TruA/RsuA/RluB/E/F_N"/>
</dbReference>
<dbReference type="GO" id="GO:0000455">
    <property type="term" value="P:enzyme-directed rRNA pseudouridine synthesis"/>
    <property type="evidence" value="ECO:0007669"/>
    <property type="project" value="UniProtKB-ARBA"/>
</dbReference>
<dbReference type="InterPro" id="IPR042092">
    <property type="entry name" value="PsdUridine_s_RsuA/RluB/E/F_cat"/>
</dbReference>
<dbReference type="CDD" id="cd00165">
    <property type="entry name" value="S4"/>
    <property type="match status" value="1"/>
</dbReference>
<dbReference type="FunFam" id="3.30.70.1560:FF:000001">
    <property type="entry name" value="Pseudouridine synthase"/>
    <property type="match status" value="1"/>
</dbReference>
<dbReference type="InterPro" id="IPR018496">
    <property type="entry name" value="PsdUridine_synth_RsuA/RluB_CS"/>
</dbReference>
<feature type="domain" description="RNA-binding S4" evidence="6">
    <location>
        <begin position="1"/>
        <end position="59"/>
    </location>
</feature>
<dbReference type="SMART" id="SM00363">
    <property type="entry name" value="S4"/>
    <property type="match status" value="1"/>
</dbReference>
<dbReference type="STRING" id="263852.SAMN02745116_00887"/>
<dbReference type="EMBL" id="FUXI01000007">
    <property type="protein sequence ID" value="SJZ60264.1"/>
    <property type="molecule type" value="Genomic_DNA"/>
</dbReference>
<dbReference type="Proteomes" id="UP000190328">
    <property type="component" value="Unassembled WGS sequence"/>
</dbReference>
<reference evidence="7 8" key="1">
    <citation type="submission" date="2017-02" db="EMBL/GenBank/DDBJ databases">
        <authorList>
            <person name="Peterson S.W."/>
        </authorList>
    </citation>
    <scope>NUCLEOTIDE SEQUENCE [LARGE SCALE GENOMIC DNA]</scope>
    <source>
        <strain evidence="7 8">ATCC BAA-1030</strain>
    </source>
</reference>
<dbReference type="Pfam" id="PF01479">
    <property type="entry name" value="S4"/>
    <property type="match status" value="1"/>
</dbReference>
<dbReference type="InterPro" id="IPR020103">
    <property type="entry name" value="PsdUridine_synth_cat_dom_sf"/>
</dbReference>
<evidence type="ECO:0000256" key="5">
    <source>
        <dbReference type="RuleBase" id="RU003887"/>
    </source>
</evidence>
<dbReference type="PANTHER" id="PTHR47683">
    <property type="entry name" value="PSEUDOURIDINE SYNTHASE FAMILY PROTEIN-RELATED"/>
    <property type="match status" value="1"/>
</dbReference>
<dbReference type="InterPro" id="IPR050343">
    <property type="entry name" value="RsuA_PseudoU_synthase"/>
</dbReference>
<protein>
    <recommendedName>
        <fullName evidence="5">Pseudouridine synthase</fullName>
        <ecNumber evidence="5">5.4.99.-</ecNumber>
    </recommendedName>
</protein>
<keyword evidence="3 5" id="KW-0413">Isomerase</keyword>
<dbReference type="SUPFAM" id="SSF55120">
    <property type="entry name" value="Pseudouridine synthase"/>
    <property type="match status" value="1"/>
</dbReference>
<gene>
    <name evidence="7" type="ORF">SAMN02745116_00887</name>
</gene>